<sequence length="279" mass="30617">MFWNDFHFDSLTAAYLTVGLLIMLLAAWYGRKTMDGRQWPKFGYAVMLFCIGYCLTILSGSTKALVIGWELMGIASFLCMIPHRNLATGNSAKAFFIYRLGDVGLLLAMWASHHLWRENTALISFLLLATASAQSSQLPLSSWLPQAMDASSAAGAMLLAALVVQMGVFLLLRSMPLWEHQLSVRILIASLGTATAALATGFARVEPSMKRRIAFASMAQVGLIFIEVAAGFKEIAMAHVGGKRTAESLPADNIARPDQYRHPETQCYKLDRNLGRPPS</sequence>
<dbReference type="RefSeq" id="WP_353721325.1">
    <property type="nucleotide sequence ID" value="NZ_CP159289.1"/>
</dbReference>
<dbReference type="PANTHER" id="PTHR42829">
    <property type="entry name" value="NADH-UBIQUINONE OXIDOREDUCTASE CHAIN 5"/>
    <property type="match status" value="1"/>
</dbReference>
<feature type="transmembrane region" description="Helical" evidence="6">
    <location>
        <begin position="42"/>
        <end position="60"/>
    </location>
</feature>
<feature type="transmembrane region" description="Helical" evidence="6">
    <location>
        <begin position="66"/>
        <end position="83"/>
    </location>
</feature>
<evidence type="ECO:0000313" key="8">
    <source>
        <dbReference type="EMBL" id="XCH26027.1"/>
    </source>
</evidence>
<evidence type="ECO:0000256" key="4">
    <source>
        <dbReference type="ARBA" id="ARBA00023136"/>
    </source>
</evidence>
<organism evidence="8">
    <name type="scientific">Dyadobacter sp. 676</name>
    <dbReference type="NCBI Taxonomy" id="3088362"/>
    <lineage>
        <taxon>Bacteria</taxon>
        <taxon>Pseudomonadati</taxon>
        <taxon>Bacteroidota</taxon>
        <taxon>Cytophagia</taxon>
        <taxon>Cytophagales</taxon>
        <taxon>Spirosomataceae</taxon>
        <taxon>Dyadobacter</taxon>
    </lineage>
</organism>
<keyword evidence="3 6" id="KW-1133">Transmembrane helix</keyword>
<accession>A0AAU8FN54</accession>
<dbReference type="PANTHER" id="PTHR42829:SF2">
    <property type="entry name" value="NADH-UBIQUINONE OXIDOREDUCTASE CHAIN 5"/>
    <property type="match status" value="1"/>
</dbReference>
<comment type="subcellular location">
    <subcellularLocation>
        <location evidence="1">Endomembrane system</location>
        <topology evidence="1">Multi-pass membrane protein</topology>
    </subcellularLocation>
    <subcellularLocation>
        <location evidence="5">Membrane</location>
        <topology evidence="5">Multi-pass membrane protein</topology>
    </subcellularLocation>
</comment>
<evidence type="ECO:0000256" key="2">
    <source>
        <dbReference type="ARBA" id="ARBA00022692"/>
    </source>
</evidence>
<dbReference type="AlphaFoldDB" id="A0AAU8FN54"/>
<protein>
    <submittedName>
        <fullName evidence="8">Proton-conducting transporter membrane subunit</fullName>
    </submittedName>
</protein>
<dbReference type="Pfam" id="PF00361">
    <property type="entry name" value="Proton_antipo_M"/>
    <property type="match status" value="1"/>
</dbReference>
<evidence type="ECO:0000256" key="3">
    <source>
        <dbReference type="ARBA" id="ARBA00022989"/>
    </source>
</evidence>
<feature type="transmembrane region" description="Helical" evidence="6">
    <location>
        <begin position="152"/>
        <end position="172"/>
    </location>
</feature>
<evidence type="ECO:0000256" key="6">
    <source>
        <dbReference type="SAM" id="Phobius"/>
    </source>
</evidence>
<dbReference type="EMBL" id="CP159289">
    <property type="protein sequence ID" value="XCH26027.1"/>
    <property type="molecule type" value="Genomic_DNA"/>
</dbReference>
<dbReference type="GO" id="GO:0016020">
    <property type="term" value="C:membrane"/>
    <property type="evidence" value="ECO:0007669"/>
    <property type="project" value="UniProtKB-SubCell"/>
</dbReference>
<dbReference type="GO" id="GO:0012505">
    <property type="term" value="C:endomembrane system"/>
    <property type="evidence" value="ECO:0007669"/>
    <property type="project" value="UniProtKB-SubCell"/>
</dbReference>
<evidence type="ECO:0000259" key="7">
    <source>
        <dbReference type="Pfam" id="PF00361"/>
    </source>
</evidence>
<gene>
    <name evidence="8" type="ORF">ABV298_06365</name>
</gene>
<feature type="transmembrane region" description="Helical" evidence="6">
    <location>
        <begin position="184"/>
        <end position="203"/>
    </location>
</feature>
<dbReference type="GO" id="GO:0015990">
    <property type="term" value="P:electron transport coupled proton transport"/>
    <property type="evidence" value="ECO:0007669"/>
    <property type="project" value="TreeGrafter"/>
</dbReference>
<dbReference type="GO" id="GO:0042773">
    <property type="term" value="P:ATP synthesis coupled electron transport"/>
    <property type="evidence" value="ECO:0007669"/>
    <property type="project" value="InterPro"/>
</dbReference>
<feature type="domain" description="NADH:quinone oxidoreductase/Mrp antiporter transmembrane" evidence="7">
    <location>
        <begin position="64"/>
        <end position="237"/>
    </location>
</feature>
<keyword evidence="4 6" id="KW-0472">Membrane</keyword>
<evidence type="ECO:0000256" key="1">
    <source>
        <dbReference type="ARBA" id="ARBA00004127"/>
    </source>
</evidence>
<dbReference type="PRINTS" id="PR01434">
    <property type="entry name" value="NADHDHGNASE5"/>
</dbReference>
<feature type="transmembrane region" description="Helical" evidence="6">
    <location>
        <begin position="12"/>
        <end position="30"/>
    </location>
</feature>
<feature type="transmembrane region" description="Helical" evidence="6">
    <location>
        <begin position="95"/>
        <end position="116"/>
    </location>
</feature>
<reference evidence="8" key="1">
    <citation type="submission" date="2024-06" db="EMBL/GenBank/DDBJ databases">
        <title>Sequencing and assembly of the genome of Dyadobacter sp. strain 676, a symbiont of Cyamopsis tetragonoloba.</title>
        <authorList>
            <person name="Guro P."/>
            <person name="Sazanova A."/>
            <person name="Kuznetsova I."/>
            <person name="Belimov A."/>
            <person name="Safronova V."/>
        </authorList>
    </citation>
    <scope>NUCLEOTIDE SEQUENCE</scope>
    <source>
        <strain evidence="8">676</strain>
    </source>
</reference>
<dbReference type="InterPro" id="IPR003945">
    <property type="entry name" value="NU5C-like"/>
</dbReference>
<proteinExistence type="predicted"/>
<dbReference type="GO" id="GO:0003954">
    <property type="term" value="F:NADH dehydrogenase activity"/>
    <property type="evidence" value="ECO:0007669"/>
    <property type="project" value="TreeGrafter"/>
</dbReference>
<dbReference type="GO" id="GO:0008137">
    <property type="term" value="F:NADH dehydrogenase (ubiquinone) activity"/>
    <property type="evidence" value="ECO:0007669"/>
    <property type="project" value="InterPro"/>
</dbReference>
<evidence type="ECO:0000256" key="5">
    <source>
        <dbReference type="RuleBase" id="RU000320"/>
    </source>
</evidence>
<keyword evidence="2 5" id="KW-0812">Transmembrane</keyword>
<name>A0AAU8FN54_9BACT</name>
<dbReference type="InterPro" id="IPR001750">
    <property type="entry name" value="ND/Mrp_TM"/>
</dbReference>